<keyword evidence="1" id="KW-1133">Transmembrane helix</keyword>
<evidence type="ECO:0008006" key="4">
    <source>
        <dbReference type="Google" id="ProtNLM"/>
    </source>
</evidence>
<feature type="transmembrane region" description="Helical" evidence="1">
    <location>
        <begin position="74"/>
        <end position="93"/>
    </location>
</feature>
<feature type="transmembrane region" description="Helical" evidence="1">
    <location>
        <begin position="31"/>
        <end position="53"/>
    </location>
</feature>
<gene>
    <name evidence="2" type="ORF">KQI20_03535</name>
</gene>
<comment type="caution">
    <text evidence="2">The sequence shown here is derived from an EMBL/GenBank/DDBJ whole genome shotgun (WGS) entry which is preliminary data.</text>
</comment>
<feature type="transmembrane region" description="Helical" evidence="1">
    <location>
        <begin position="105"/>
        <end position="123"/>
    </location>
</feature>
<keyword evidence="1" id="KW-0472">Membrane</keyword>
<evidence type="ECO:0000256" key="1">
    <source>
        <dbReference type="SAM" id="Phobius"/>
    </source>
</evidence>
<reference evidence="2 3" key="1">
    <citation type="submission" date="2021-06" db="EMBL/GenBank/DDBJ databases">
        <authorList>
            <person name="Sun Q."/>
            <person name="Li D."/>
        </authorList>
    </citation>
    <scope>NUCLEOTIDE SEQUENCE [LARGE SCALE GENOMIC DNA]</scope>
    <source>
        <strain evidence="2 3">N19</strain>
    </source>
</reference>
<dbReference type="Proteomes" id="UP001196301">
    <property type="component" value="Unassembled WGS sequence"/>
</dbReference>
<accession>A0ABS6DV76</accession>
<keyword evidence="1" id="KW-0812">Transmembrane</keyword>
<name>A0ABS6DV76_9FIRM</name>
<proteinExistence type="predicted"/>
<sequence length="150" mass="16631">MNKMFRDLMVSFVVFFMYVLFKDPVESPVGALVISVAAAATFSLYSALIRCLVEGYLSMNKNISKEKVAKRIQMSLVFRDTLLAYALIYGFMTSNFGLGLSIPQMSGYLVAALAPTLVVGIVIKEIRVPFLREYTKHDAVARSMGVNKIA</sequence>
<evidence type="ECO:0000313" key="2">
    <source>
        <dbReference type="EMBL" id="MBU5335504.1"/>
    </source>
</evidence>
<keyword evidence="3" id="KW-1185">Reference proteome</keyword>
<dbReference type="RefSeq" id="WP_216568641.1">
    <property type="nucleotide sequence ID" value="NZ_JAHLOQ010000006.1"/>
</dbReference>
<evidence type="ECO:0000313" key="3">
    <source>
        <dbReference type="Proteomes" id="UP001196301"/>
    </source>
</evidence>
<protein>
    <recommendedName>
        <fullName evidence="4">RDD family protein</fullName>
    </recommendedName>
</protein>
<organism evidence="2 3">
    <name type="scientific">Intestinibacter bartlettii</name>
    <dbReference type="NCBI Taxonomy" id="261299"/>
    <lineage>
        <taxon>Bacteria</taxon>
        <taxon>Bacillati</taxon>
        <taxon>Bacillota</taxon>
        <taxon>Clostridia</taxon>
        <taxon>Peptostreptococcales</taxon>
        <taxon>Peptostreptococcaceae</taxon>
        <taxon>Intestinibacter</taxon>
    </lineage>
</organism>
<dbReference type="EMBL" id="JAHLOQ010000006">
    <property type="protein sequence ID" value="MBU5335504.1"/>
    <property type="molecule type" value="Genomic_DNA"/>
</dbReference>